<dbReference type="SUPFAM" id="SSF50978">
    <property type="entry name" value="WD40 repeat-like"/>
    <property type="match status" value="1"/>
</dbReference>
<evidence type="ECO:0000313" key="13">
    <source>
        <dbReference type="EMBL" id="KAE8260650.1"/>
    </source>
</evidence>
<keyword evidence="15" id="KW-1185">Reference proteome</keyword>
<dbReference type="InterPro" id="IPR019775">
    <property type="entry name" value="WD40_repeat_CS"/>
</dbReference>
<evidence type="ECO:0000313" key="12">
    <source>
        <dbReference type="EMBL" id="CAD6917125.1"/>
    </source>
</evidence>
<dbReference type="GO" id="GO:0016567">
    <property type="term" value="P:protein ubiquitination"/>
    <property type="evidence" value="ECO:0007669"/>
    <property type="project" value="UniProtKB-UniPathway"/>
</dbReference>
<keyword evidence="4 9" id="KW-0853">WD repeat</keyword>
<comment type="subcellular location">
    <subcellularLocation>
        <location evidence="1">Nucleus</location>
        <location evidence="1">Nucleolus</location>
    </subcellularLocation>
</comment>
<evidence type="ECO:0000256" key="1">
    <source>
        <dbReference type="ARBA" id="ARBA00004604"/>
    </source>
</evidence>
<feature type="region of interest" description="Disordered" evidence="10">
    <location>
        <begin position="475"/>
        <end position="516"/>
    </location>
</feature>
<dbReference type="PROSITE" id="PS00678">
    <property type="entry name" value="WD_REPEATS_1"/>
    <property type="match status" value="1"/>
</dbReference>
<gene>
    <name evidence="13" type="ORF">A4X03_0g3739</name>
    <name evidence="12" type="ORF">JKIAZH3_G5111</name>
</gene>
<dbReference type="InterPro" id="IPR015943">
    <property type="entry name" value="WD40/YVTN_repeat-like_dom_sf"/>
</dbReference>
<evidence type="ECO:0000256" key="3">
    <source>
        <dbReference type="ARBA" id="ARBA00021762"/>
    </source>
</evidence>
<dbReference type="PANTHER" id="PTHR22851">
    <property type="entry name" value="U3 SMALL NUCLEOLAR RNA U3 SNORNA ASSOCIATED PROTEIN"/>
    <property type="match status" value="1"/>
</dbReference>
<feature type="compositionally biased region" description="Acidic residues" evidence="10">
    <location>
        <begin position="158"/>
        <end position="182"/>
    </location>
</feature>
<feature type="region of interest" description="Disordered" evidence="10">
    <location>
        <begin position="146"/>
        <end position="196"/>
    </location>
</feature>
<evidence type="ECO:0000256" key="5">
    <source>
        <dbReference type="ARBA" id="ARBA00022737"/>
    </source>
</evidence>
<comment type="similarity">
    <text evidence="2">Belongs to the WD repeat DCAF13/WDSOF1 family.</text>
</comment>
<reference evidence="13" key="2">
    <citation type="journal article" date="2019" name="IMA Fungus">
        <title>Genome sequencing and comparison of five Tilletia species to identify candidate genes for the detection of regulated species infecting wheat.</title>
        <authorList>
            <person name="Nguyen H.D.T."/>
            <person name="Sultana T."/>
            <person name="Kesanakurti P."/>
            <person name="Hambleton S."/>
        </authorList>
    </citation>
    <scope>NUCLEOTIDE SEQUENCE</scope>
    <source>
        <strain evidence="13">DAOMC 238032</strain>
    </source>
</reference>
<evidence type="ECO:0000256" key="10">
    <source>
        <dbReference type="SAM" id="MobiDB-lite"/>
    </source>
</evidence>
<organism evidence="13 14">
    <name type="scientific">Tilletia caries</name>
    <name type="common">wheat bunt fungus</name>
    <dbReference type="NCBI Taxonomy" id="13290"/>
    <lineage>
        <taxon>Eukaryota</taxon>
        <taxon>Fungi</taxon>
        <taxon>Dikarya</taxon>
        <taxon>Basidiomycota</taxon>
        <taxon>Ustilaginomycotina</taxon>
        <taxon>Exobasidiomycetes</taxon>
        <taxon>Tilletiales</taxon>
        <taxon>Tilletiaceae</taxon>
        <taxon>Tilletia</taxon>
    </lineage>
</organism>
<evidence type="ECO:0000256" key="7">
    <source>
        <dbReference type="ARBA" id="ARBA00023274"/>
    </source>
</evidence>
<dbReference type="EMBL" id="LWDD02000453">
    <property type="protein sequence ID" value="KAE8260650.1"/>
    <property type="molecule type" value="Genomic_DNA"/>
</dbReference>
<dbReference type="Pfam" id="PF00400">
    <property type="entry name" value="WD40"/>
    <property type="match status" value="4"/>
</dbReference>
<dbReference type="PRINTS" id="PR00320">
    <property type="entry name" value="GPROTEINBRPT"/>
</dbReference>
<dbReference type="InterPro" id="IPR020472">
    <property type="entry name" value="WD40_PAC1"/>
</dbReference>
<dbReference type="InterPro" id="IPR036322">
    <property type="entry name" value="WD40_repeat_dom_sf"/>
</dbReference>
<dbReference type="Proteomes" id="UP000836402">
    <property type="component" value="Unassembled WGS sequence"/>
</dbReference>
<dbReference type="PANTHER" id="PTHR22851:SF0">
    <property type="entry name" value="DDB1- AND CUL4-ASSOCIATED FACTOR 13"/>
    <property type="match status" value="1"/>
</dbReference>
<feature type="compositionally biased region" description="Basic residues" evidence="10">
    <location>
        <begin position="489"/>
        <end position="500"/>
    </location>
</feature>
<reference evidence="12" key="3">
    <citation type="submission" date="2020-10" db="EMBL/GenBank/DDBJ databases">
        <authorList>
            <person name="Sedaghatjoo S."/>
        </authorList>
    </citation>
    <scope>NUCLEOTIDE SEQUENCE</scope>
    <source>
        <strain evidence="12">AZH3</strain>
    </source>
</reference>
<name>A0A177VF81_9BASI</name>
<keyword evidence="5" id="KW-0677">Repeat</keyword>
<dbReference type="InterPro" id="IPR051733">
    <property type="entry name" value="WD_repeat_DCAF13/WDSOF1"/>
</dbReference>
<reference evidence="13" key="1">
    <citation type="submission" date="2016-04" db="EMBL/GenBank/DDBJ databases">
        <authorList>
            <person name="Nguyen H.D."/>
            <person name="Kesanakurti P."/>
            <person name="Cullis J."/>
            <person name="Levesque C.A."/>
            <person name="Hambleton S."/>
        </authorList>
    </citation>
    <scope>NUCLEOTIDE SEQUENCE</scope>
    <source>
        <strain evidence="13">DAOMC 238032</strain>
    </source>
</reference>
<keyword evidence="6" id="KW-0539">Nucleus</keyword>
<dbReference type="SMART" id="SM00320">
    <property type="entry name" value="WD40"/>
    <property type="match status" value="7"/>
</dbReference>
<dbReference type="EMBL" id="CAJHJG010002066">
    <property type="protein sequence ID" value="CAD6917125.1"/>
    <property type="molecule type" value="Genomic_DNA"/>
</dbReference>
<dbReference type="InterPro" id="IPR001680">
    <property type="entry name" value="WD40_rpt"/>
</dbReference>
<dbReference type="Proteomes" id="UP000077671">
    <property type="component" value="Unassembled WGS sequence"/>
</dbReference>
<dbReference type="InterPro" id="IPR007287">
    <property type="entry name" value="Sof1"/>
</dbReference>
<evidence type="ECO:0000256" key="9">
    <source>
        <dbReference type="PROSITE-ProRule" id="PRU00221"/>
    </source>
</evidence>
<dbReference type="PROSITE" id="PS50294">
    <property type="entry name" value="WD_REPEATS_REGION"/>
    <property type="match status" value="2"/>
</dbReference>
<evidence type="ECO:0000256" key="2">
    <source>
        <dbReference type="ARBA" id="ARBA00005649"/>
    </source>
</evidence>
<dbReference type="Pfam" id="PF04158">
    <property type="entry name" value="Sof1"/>
    <property type="match status" value="1"/>
</dbReference>
<feature type="repeat" description="WD" evidence="9">
    <location>
        <begin position="62"/>
        <end position="104"/>
    </location>
</feature>
<protein>
    <recommendedName>
        <fullName evidence="3">DDB1- and CUL4-associated factor 13</fullName>
    </recommendedName>
    <alternativeName>
        <fullName evidence="8">WD repeat and SOF domain-containing protein 1</fullName>
    </alternativeName>
</protein>
<evidence type="ECO:0000256" key="8">
    <source>
        <dbReference type="ARBA" id="ARBA00032239"/>
    </source>
</evidence>
<dbReference type="UniPathway" id="UPA00143"/>
<evidence type="ECO:0000313" key="14">
    <source>
        <dbReference type="Proteomes" id="UP000077671"/>
    </source>
</evidence>
<feature type="repeat" description="WD" evidence="9">
    <location>
        <begin position="392"/>
        <end position="433"/>
    </location>
</feature>
<keyword evidence="7" id="KW-0687">Ribonucleoprotein</keyword>
<evidence type="ECO:0000259" key="11">
    <source>
        <dbReference type="Pfam" id="PF04158"/>
    </source>
</evidence>
<evidence type="ECO:0000256" key="6">
    <source>
        <dbReference type="ARBA" id="ARBA00023242"/>
    </source>
</evidence>
<feature type="domain" description="Sof1-like protein" evidence="11">
    <location>
        <begin position="425"/>
        <end position="510"/>
    </location>
</feature>
<dbReference type="PROSITE" id="PS50082">
    <property type="entry name" value="WD_REPEATS_2"/>
    <property type="match status" value="3"/>
</dbReference>
<evidence type="ECO:0000313" key="15">
    <source>
        <dbReference type="Proteomes" id="UP000836402"/>
    </source>
</evidence>
<proteinExistence type="inferred from homology"/>
<sequence length="516" mass="56647">MKINVLSRSLDAHTPARLGDLAPTSRNLDPALHPFSKPREYTRALNASKLNRLFAKPFVASLSGHIDGVYALAVDPLRLSAVASGSGDGEIRLWDLSQQALVQSYPGAHKGIIQSLAFCPLQAAGPGRGRVLLSCSTDASIKVWNADPRPERTGWSGEGDDGDGDGDGDGDAEGEDDEDGEGFAEMTTGGDTRRGGLLSMQQADRSVTEPISIYHGRSAFNCLTTHASLPHFASASTSIQIWDLNRAGSSGTGAEALQTFTWANDGEGVTVVRFNQSEREVLASTGTDRSVVLYDTRGGKPLSKMVMQMRANDLAWSPMEPTTFAVASEDHNIYTFDMRNLKSATQIYKDHVAAVMSVSYSPTGQDLVSGSYDRTLRLWSLGQGAHSRDIYHTKRMQRIFATSFTLDARFVLSGSDDGNVRLWKARASEKLGILNGREKATLEYQDALRKRWSGTAEVKKIERQRNVPRQIKQAQALKRTMVESQRRKEEHRRRHTKKGNTKPQAARKEAILAIKE</sequence>
<evidence type="ECO:0000256" key="4">
    <source>
        <dbReference type="ARBA" id="ARBA00022574"/>
    </source>
</evidence>
<dbReference type="GO" id="GO:0000462">
    <property type="term" value="P:maturation of SSU-rRNA from tricistronic rRNA transcript (SSU-rRNA, 5.8S rRNA, LSU-rRNA)"/>
    <property type="evidence" value="ECO:0007669"/>
    <property type="project" value="TreeGrafter"/>
</dbReference>
<feature type="compositionally biased region" description="Basic and acidic residues" evidence="10">
    <location>
        <begin position="506"/>
        <end position="516"/>
    </location>
</feature>
<feature type="repeat" description="WD" evidence="9">
    <location>
        <begin position="348"/>
        <end position="389"/>
    </location>
</feature>
<accession>A0A177VF81</accession>
<dbReference type="GO" id="GO:0032040">
    <property type="term" value="C:small-subunit processome"/>
    <property type="evidence" value="ECO:0007669"/>
    <property type="project" value="TreeGrafter"/>
</dbReference>
<comment type="caution">
    <text evidence="13">The sequence shown here is derived from an EMBL/GenBank/DDBJ whole genome shotgun (WGS) entry which is preliminary data.</text>
</comment>
<dbReference type="AlphaFoldDB" id="A0A177VF81"/>
<dbReference type="Gene3D" id="2.130.10.10">
    <property type="entry name" value="YVTN repeat-like/Quinoprotein amine dehydrogenase"/>
    <property type="match status" value="2"/>
</dbReference>